<evidence type="ECO:0000256" key="1">
    <source>
        <dbReference type="SAM" id="MobiDB-lite"/>
    </source>
</evidence>
<evidence type="ECO:0000313" key="2">
    <source>
        <dbReference type="EMBL" id="CAJ0600131.1"/>
    </source>
</evidence>
<dbReference type="AlphaFoldDB" id="A0AA36GXT6"/>
<gene>
    <name evidence="2" type="ORF">CYNAS_LOCUS12114</name>
</gene>
<reference evidence="2" key="1">
    <citation type="submission" date="2023-07" db="EMBL/GenBank/DDBJ databases">
        <authorList>
            <consortium name="CYATHOMIX"/>
        </authorList>
    </citation>
    <scope>NUCLEOTIDE SEQUENCE</scope>
    <source>
        <strain evidence="2">N/A</strain>
    </source>
</reference>
<protein>
    <submittedName>
        <fullName evidence="2">Uncharacterized protein</fullName>
    </submittedName>
</protein>
<sequence>MGTPSTSRVNAVSEELTQDVALCLRSFHGTKNVVTYEKFCERFKKNFNYSIKEHLMKSPYTFSDVLAKVSERTRMNCVYDEEEKLILMMEKSSGTPEPSVPPSKLVSAYPAMDSEVFFYPVRPVYPYPLFAAPQPRMFPRKTPMPMPIRVLPPPAGPRRPLNQMRAAAPSTSLSVQYTISSHFSTIDDIRDYGYMGYPDYFLDGGAAAYGYAFGDGMMDPQGLTLNLEETADAQSSSKSLGKMEPPYPDDKTPIDKGLLSPISNTSRRSADERSLRLSLDYTGASDESYYWDALEELSQMKSPMSPRERALWERCSLHSAHSADDLEPVMRRSSDSFDALASLNLTKCASCSDLPSISETARKRRESVPELPALRRMEFFMRKTGNQAGSRTMRSRIFDSMRQGKDLAIKESLRRSSRQLDYAVSCLPNDYAQQLNEAKQSRIDAKKECLRLWGKKVKNLPELLCFLKLFHSVKGPMLINDCEYHIETVVSASSTPGNLSWAKYGRTMSVTRMFELNMFRLVDPRDRRKVQPVDCILKARYRMLRQGLQSELYNFLNEAKFAAIDEIIQQDKLPFIYDDEDLRREELLTIINSTSDVFQLEEEFVRLANDETFFVVTGISV</sequence>
<dbReference type="Proteomes" id="UP001176961">
    <property type="component" value="Unassembled WGS sequence"/>
</dbReference>
<organism evidence="2 3">
    <name type="scientific">Cylicocyclus nassatus</name>
    <name type="common">Nematode worm</name>
    <dbReference type="NCBI Taxonomy" id="53992"/>
    <lineage>
        <taxon>Eukaryota</taxon>
        <taxon>Metazoa</taxon>
        <taxon>Ecdysozoa</taxon>
        <taxon>Nematoda</taxon>
        <taxon>Chromadorea</taxon>
        <taxon>Rhabditida</taxon>
        <taxon>Rhabditina</taxon>
        <taxon>Rhabditomorpha</taxon>
        <taxon>Strongyloidea</taxon>
        <taxon>Strongylidae</taxon>
        <taxon>Cylicocyclus</taxon>
    </lineage>
</organism>
<proteinExistence type="predicted"/>
<dbReference type="EMBL" id="CATQJL010000223">
    <property type="protein sequence ID" value="CAJ0600131.1"/>
    <property type="molecule type" value="Genomic_DNA"/>
</dbReference>
<evidence type="ECO:0000313" key="3">
    <source>
        <dbReference type="Proteomes" id="UP001176961"/>
    </source>
</evidence>
<accession>A0AA36GXT6</accession>
<keyword evidence="3" id="KW-1185">Reference proteome</keyword>
<name>A0AA36GXT6_CYLNA</name>
<feature type="region of interest" description="Disordered" evidence="1">
    <location>
        <begin position="230"/>
        <end position="266"/>
    </location>
</feature>
<comment type="caution">
    <text evidence="2">The sequence shown here is derived from an EMBL/GenBank/DDBJ whole genome shotgun (WGS) entry which is preliminary data.</text>
</comment>